<dbReference type="Pfam" id="PF00882">
    <property type="entry name" value="Zn_dep_PLPC"/>
    <property type="match status" value="1"/>
</dbReference>
<dbReference type="RefSeq" id="WP_008901679.1">
    <property type="nucleotide sequence ID" value="NZ_GL397071.1"/>
</dbReference>
<dbReference type="Proteomes" id="UP000003280">
    <property type="component" value="Unassembled WGS sequence"/>
</dbReference>
<dbReference type="AlphaFoldDB" id="E0NL25"/>
<dbReference type="OrthoDB" id="9810528at2"/>
<keyword evidence="3" id="KW-1185">Reference proteome</keyword>
<reference evidence="2 3" key="1">
    <citation type="submission" date="2010-07" db="EMBL/GenBank/DDBJ databases">
        <authorList>
            <person name="Muzny D."/>
            <person name="Qin X."/>
            <person name="Deng J."/>
            <person name="Jiang H."/>
            <person name="Liu Y."/>
            <person name="Qu J."/>
            <person name="Song X.-Z."/>
            <person name="Zhang L."/>
            <person name="Thornton R."/>
            <person name="Coyle M."/>
            <person name="Francisco L."/>
            <person name="Jackson L."/>
            <person name="Javaid M."/>
            <person name="Korchina V."/>
            <person name="Kovar C."/>
            <person name="Mata R."/>
            <person name="Mathew T."/>
            <person name="Ngo R."/>
            <person name="Nguyen L."/>
            <person name="Nguyen N."/>
            <person name="Okwuonu G."/>
            <person name="Ongeri F."/>
            <person name="Pham C."/>
            <person name="Simmons D."/>
            <person name="Wilczek-Boney K."/>
            <person name="Hale W."/>
            <person name="Jakkamsetti A."/>
            <person name="Pham P."/>
            <person name="Ruth R."/>
            <person name="San Lucas F."/>
            <person name="Warren J."/>
            <person name="Zhang J."/>
            <person name="Zhao Z."/>
            <person name="Zhou C."/>
            <person name="Zhu D."/>
            <person name="Lee S."/>
            <person name="Bess C."/>
            <person name="Blankenburg K."/>
            <person name="Forbes L."/>
            <person name="Fu Q."/>
            <person name="Gubbala S."/>
            <person name="Hirani K."/>
            <person name="Jayaseelan J.C."/>
            <person name="Lara F."/>
            <person name="Munidasa M."/>
            <person name="Palculict T."/>
            <person name="Patil S."/>
            <person name="Pu L.-L."/>
            <person name="Saada N."/>
            <person name="Tang L."/>
            <person name="Weissenberger G."/>
            <person name="Zhu Y."/>
            <person name="Hemphill L."/>
            <person name="Shang Y."/>
            <person name="Youmans B."/>
            <person name="Ayvaz T."/>
            <person name="Ross M."/>
            <person name="Santibanez J."/>
            <person name="Aqrawi P."/>
            <person name="Gross S."/>
            <person name="Joshi V."/>
            <person name="Fowler G."/>
            <person name="Nazareth L."/>
            <person name="Reid J."/>
            <person name="Worley K."/>
            <person name="Petrosino J."/>
            <person name="Highlander S."/>
            <person name="Gibbs R."/>
        </authorList>
    </citation>
    <scope>NUCLEOTIDE SEQUENCE [LARGE SCALE GENOMIC DNA]</scope>
    <source>
        <strain evidence="2 3">ATCC BAA-1640</strain>
    </source>
</reference>
<dbReference type="HOGENOM" id="CLU_064046_1_0_9"/>
<feature type="domain" description="Phospholipase C/D" evidence="1">
    <location>
        <begin position="6"/>
        <end position="155"/>
    </location>
</feature>
<dbReference type="InterPro" id="IPR029002">
    <property type="entry name" value="PLPC/GPLD1"/>
</dbReference>
<name>E0NL25_9FIRM</name>
<accession>E0NL25</accession>
<proteinExistence type="predicted"/>
<gene>
    <name evidence="2" type="ORF">HMPREF9225_0864</name>
</gene>
<dbReference type="STRING" id="862517.HMPREF9225_0864"/>
<dbReference type="EMBL" id="AEEH01000033">
    <property type="protein sequence ID" value="EFM25528.1"/>
    <property type="molecule type" value="Genomic_DNA"/>
</dbReference>
<protein>
    <recommendedName>
        <fullName evidence="1">Phospholipase C/D domain-containing protein</fullName>
    </recommendedName>
</protein>
<organism evidence="2 3">
    <name type="scientific">Peptoniphilus duerdenii ATCC BAA-1640</name>
    <dbReference type="NCBI Taxonomy" id="862517"/>
    <lineage>
        <taxon>Bacteria</taxon>
        <taxon>Bacillati</taxon>
        <taxon>Bacillota</taxon>
        <taxon>Tissierellia</taxon>
        <taxon>Tissierellales</taxon>
        <taxon>Peptoniphilaceae</taxon>
        <taxon>Peptoniphilus</taxon>
    </lineage>
</organism>
<sequence length="263" mass="30404">MASIYTHDRFGRQVVKIMPEITCGLTNRILFQFGNQGPDLFFFNLGLKINGKNPGTAIHDQPFKDYLDRNKEYVKSLNRCSDEFYYFAGSICHFILDSYIHPAVEANVTSSYSHMDIEIELDRHYMLEDGKNPHKFNMSTIIPQPTIAPKVVHVYDSYGVKLKDVYDSIAGFKKYRKLFHTGTYAKEFFLKLIMVLSGKKEFTGQLITHKVRPQSKEINKVLVDKFDEALANAPRLIKNALDYIYNDGELDPQFLKDYMGEIK</sequence>
<evidence type="ECO:0000259" key="1">
    <source>
        <dbReference type="Pfam" id="PF00882"/>
    </source>
</evidence>
<evidence type="ECO:0000313" key="2">
    <source>
        <dbReference type="EMBL" id="EFM25528.1"/>
    </source>
</evidence>
<evidence type="ECO:0000313" key="3">
    <source>
        <dbReference type="Proteomes" id="UP000003280"/>
    </source>
</evidence>
<comment type="caution">
    <text evidence="2">The sequence shown here is derived from an EMBL/GenBank/DDBJ whole genome shotgun (WGS) entry which is preliminary data.</text>
</comment>
<dbReference type="eggNOG" id="COG0770">
    <property type="taxonomic scope" value="Bacteria"/>
</dbReference>